<protein>
    <submittedName>
        <fullName evidence="1">26S PROTEASOME BETA theta chain</fullName>
    </submittedName>
</protein>
<dbReference type="EMBL" id="RCSS01000581">
    <property type="protein sequence ID" value="RVD91276.1"/>
    <property type="molecule type" value="Genomic_DNA"/>
</dbReference>
<dbReference type="AlphaFoldDB" id="A0A437AJR8"/>
<dbReference type="InterPro" id="IPR023333">
    <property type="entry name" value="Proteasome_suB-type"/>
</dbReference>
<dbReference type="GO" id="GO:0051603">
    <property type="term" value="P:proteolysis involved in protein catabolic process"/>
    <property type="evidence" value="ECO:0007669"/>
    <property type="project" value="InterPro"/>
</dbReference>
<dbReference type="GO" id="GO:0005737">
    <property type="term" value="C:cytoplasm"/>
    <property type="evidence" value="ECO:0007669"/>
    <property type="project" value="TreeGrafter"/>
</dbReference>
<name>A0A437AJR8_9MICR</name>
<comment type="caution">
    <text evidence="1">The sequence shown here is derived from an EMBL/GenBank/DDBJ whole genome shotgun (WGS) entry which is preliminary data.</text>
</comment>
<dbReference type="GO" id="GO:0005839">
    <property type="term" value="C:proteasome core complex"/>
    <property type="evidence" value="ECO:0007669"/>
    <property type="project" value="InterPro"/>
</dbReference>
<keyword evidence="2" id="KW-1185">Reference proteome</keyword>
<dbReference type="VEuPathDB" id="MicrosporidiaDB:TUBRATIS_22680"/>
<evidence type="ECO:0000313" key="2">
    <source>
        <dbReference type="Proteomes" id="UP000282876"/>
    </source>
</evidence>
<dbReference type="InterPro" id="IPR001353">
    <property type="entry name" value="Proteasome_sua/b"/>
</dbReference>
<gene>
    <name evidence="1" type="ORF">TUBRATIS_22680</name>
</gene>
<accession>A0A437AJR8</accession>
<dbReference type="InterPro" id="IPR029055">
    <property type="entry name" value="Ntn_hydrolases_N"/>
</dbReference>
<dbReference type="Proteomes" id="UP000282876">
    <property type="component" value="Unassembled WGS sequence"/>
</dbReference>
<dbReference type="Gene3D" id="3.60.20.10">
    <property type="entry name" value="Glutamine Phosphoribosylpyrophosphate, subunit 1, domain 1"/>
    <property type="match status" value="1"/>
</dbReference>
<dbReference type="Pfam" id="PF00227">
    <property type="entry name" value="Proteasome"/>
    <property type="match status" value="1"/>
</dbReference>
<keyword evidence="1" id="KW-0647">Proteasome</keyword>
<proteinExistence type="predicted"/>
<organism evidence="1 2">
    <name type="scientific">Tubulinosema ratisbonensis</name>
    <dbReference type="NCBI Taxonomy" id="291195"/>
    <lineage>
        <taxon>Eukaryota</taxon>
        <taxon>Fungi</taxon>
        <taxon>Fungi incertae sedis</taxon>
        <taxon>Microsporidia</taxon>
        <taxon>Tubulinosematoidea</taxon>
        <taxon>Tubulinosematidae</taxon>
        <taxon>Tubulinosema</taxon>
    </lineage>
</organism>
<reference evidence="1 2" key="1">
    <citation type="submission" date="2018-10" db="EMBL/GenBank/DDBJ databases">
        <title>Draft genome sequence of the microsporidian Tubulinosema ratisbonensis.</title>
        <authorList>
            <person name="Polonais V."/>
            <person name="Peyretaillade E."/>
            <person name="Niehus S."/>
            <person name="Wawrzyniak I."/>
            <person name="Franchet A."/>
            <person name="Gaspin C."/>
            <person name="Reichstadt M."/>
            <person name="Belser C."/>
            <person name="Labadie K."/>
            <person name="Delbac F."/>
            <person name="Ferrandon D."/>
        </authorList>
    </citation>
    <scope>NUCLEOTIDE SEQUENCE [LARGE SCALE GENOMIC DNA]</scope>
    <source>
        <strain evidence="1 2">Franzen</strain>
    </source>
</reference>
<dbReference type="PANTHER" id="PTHR32194">
    <property type="entry name" value="METALLOPROTEASE TLDD"/>
    <property type="match status" value="1"/>
</dbReference>
<dbReference type="SUPFAM" id="SSF56235">
    <property type="entry name" value="N-terminal nucleophile aminohydrolases (Ntn hydrolases)"/>
    <property type="match status" value="1"/>
</dbReference>
<sequence>MSNIWEYYGGSSLALRGKDCVLLISDKRLGKGSITTSTSFSRIHKITPYTYVSLPSFLPDSQKLISLLIKNQNMFKFTEGRYMSPQEVSSLLSYILYDNRFMGYITDPIVVGLLDNQTYICGMDSLGCMNEGTFVASGTAYSNLVGGCEAVFTENLSSDELFDVGTKLFLSALERDALSGWGIETCLITKNKVILRKIKGRMD</sequence>
<evidence type="ECO:0000313" key="1">
    <source>
        <dbReference type="EMBL" id="RVD91276.1"/>
    </source>
</evidence>
<dbReference type="PANTHER" id="PTHR32194:SF10">
    <property type="entry name" value="PROTEASOME SUBUNIT BETA TYPE-3"/>
    <property type="match status" value="1"/>
</dbReference>
<dbReference type="STRING" id="291195.A0A437AJR8"/>
<dbReference type="OrthoDB" id="204949at2759"/>